<feature type="domain" description="tRNA(Ile)-lysidine/2-thiocytidine synthase N-terminal" evidence="1">
    <location>
        <begin position="13"/>
        <end position="123"/>
    </location>
</feature>
<keyword evidence="3" id="KW-1185">Reference proteome</keyword>
<gene>
    <name evidence="2" type="ORF">ELAC_1939</name>
</gene>
<accession>A0A0H5DSI5</accession>
<evidence type="ECO:0000313" key="2">
    <source>
        <dbReference type="EMBL" id="CRX39263.1"/>
    </source>
</evidence>
<dbReference type="AlphaFoldDB" id="A0A0H5DSI5"/>
<dbReference type="Gene3D" id="3.40.50.620">
    <property type="entry name" value="HUPs"/>
    <property type="match status" value="1"/>
</dbReference>
<dbReference type="InterPro" id="IPR014729">
    <property type="entry name" value="Rossmann-like_a/b/a_fold"/>
</dbReference>
<dbReference type="InterPro" id="IPR011063">
    <property type="entry name" value="TilS/TtcA_N"/>
</dbReference>
<dbReference type="EMBL" id="CWGJ01000026">
    <property type="protein sequence ID" value="CRX39263.1"/>
    <property type="molecule type" value="Genomic_DNA"/>
</dbReference>
<dbReference type="Proteomes" id="UP000220251">
    <property type="component" value="Unassembled WGS sequence"/>
</dbReference>
<evidence type="ECO:0000259" key="1">
    <source>
        <dbReference type="Pfam" id="PF01171"/>
    </source>
</evidence>
<dbReference type="PANTHER" id="PTHR43686:SF1">
    <property type="entry name" value="AMINOTRAN_5 DOMAIN-CONTAINING PROTEIN"/>
    <property type="match status" value="1"/>
</dbReference>
<sequence length="175" mass="19727">MDGPYTCGAGVQRQQLEAWCQELSVPLHVLNSTQTLETLECYSCSRERRSLMFKMAKSLDIDAIAFGHHRDDLVETTLMNLFVKGDFAGMLPRVPMKKYGVTIIRPLIFAHEKAIIEFARQQGFLRITCRCPVGQTSVRKKTKDLIGEIKEIFPQAESNIELAVLRQGSQAALEP</sequence>
<reference evidence="3" key="1">
    <citation type="submission" date="2015-06" db="EMBL/GenBank/DDBJ databases">
        <authorList>
            <person name="Bertelli C."/>
        </authorList>
    </citation>
    <scope>NUCLEOTIDE SEQUENCE [LARGE SCALE GENOMIC DNA]</scope>
    <source>
        <strain evidence="3">CRIB-30</strain>
    </source>
</reference>
<name>A0A0H5DSI5_9BACT</name>
<evidence type="ECO:0000313" key="3">
    <source>
        <dbReference type="Proteomes" id="UP000220251"/>
    </source>
</evidence>
<proteinExistence type="predicted"/>
<protein>
    <submittedName>
        <fullName evidence="2">PP-loop superfamily ATPase</fullName>
    </submittedName>
</protein>
<dbReference type="SUPFAM" id="SSF52402">
    <property type="entry name" value="Adenine nucleotide alpha hydrolases-like"/>
    <property type="match status" value="1"/>
</dbReference>
<dbReference type="PANTHER" id="PTHR43686">
    <property type="entry name" value="SULFURTRANSFERASE-RELATED"/>
    <property type="match status" value="1"/>
</dbReference>
<dbReference type="Pfam" id="PF01171">
    <property type="entry name" value="ATP_bind_3"/>
    <property type="match status" value="1"/>
</dbReference>
<organism evidence="2 3">
    <name type="scientific">Estrella lausannensis</name>
    <dbReference type="NCBI Taxonomy" id="483423"/>
    <lineage>
        <taxon>Bacteria</taxon>
        <taxon>Pseudomonadati</taxon>
        <taxon>Chlamydiota</taxon>
        <taxon>Chlamydiia</taxon>
        <taxon>Parachlamydiales</taxon>
        <taxon>Candidatus Criblamydiaceae</taxon>
        <taxon>Estrella</taxon>
    </lineage>
</organism>